<evidence type="ECO:0000259" key="7">
    <source>
        <dbReference type="Pfam" id="PF02852"/>
    </source>
</evidence>
<dbReference type="Gene3D" id="3.30.390.30">
    <property type="match status" value="1"/>
</dbReference>
<comment type="cofactor">
    <cofactor evidence="1">
        <name>FAD</name>
        <dbReference type="ChEBI" id="CHEBI:57692"/>
    </cofactor>
</comment>
<reference evidence="9" key="1">
    <citation type="submission" date="2018-05" db="EMBL/GenBank/DDBJ databases">
        <authorList>
            <person name="Lanie J.A."/>
            <person name="Ng W.-L."/>
            <person name="Kazmierczak K.M."/>
            <person name="Andrzejewski T.M."/>
            <person name="Davidsen T.M."/>
            <person name="Wayne K.J."/>
            <person name="Tettelin H."/>
            <person name="Glass J.I."/>
            <person name="Rusch D."/>
            <person name="Podicherti R."/>
            <person name="Tsui H.-C.T."/>
            <person name="Winkler M.E."/>
        </authorList>
    </citation>
    <scope>NUCLEOTIDE SEQUENCE</scope>
</reference>
<name>A0A382A0U3_9ZZZZ</name>
<dbReference type="FunFam" id="3.30.390.30:FF:000001">
    <property type="entry name" value="Dihydrolipoyl dehydrogenase"/>
    <property type="match status" value="1"/>
</dbReference>
<dbReference type="InterPro" id="IPR036188">
    <property type="entry name" value="FAD/NAD-bd_sf"/>
</dbReference>
<dbReference type="EMBL" id="UINC01023453">
    <property type="protein sequence ID" value="SVA95145.1"/>
    <property type="molecule type" value="Genomic_DNA"/>
</dbReference>
<dbReference type="Gene3D" id="3.50.50.60">
    <property type="entry name" value="FAD/NAD(P)-binding domain"/>
    <property type="match status" value="2"/>
</dbReference>
<evidence type="ECO:0000256" key="2">
    <source>
        <dbReference type="ARBA" id="ARBA00007532"/>
    </source>
</evidence>
<proteinExistence type="inferred from homology"/>
<accession>A0A382A0U3</accession>
<evidence type="ECO:0000259" key="8">
    <source>
        <dbReference type="Pfam" id="PF07992"/>
    </source>
</evidence>
<evidence type="ECO:0000256" key="5">
    <source>
        <dbReference type="ARBA" id="ARBA00023002"/>
    </source>
</evidence>
<protein>
    <recommendedName>
        <fullName evidence="10">Dihydrolipoyl dehydrogenase</fullName>
    </recommendedName>
</protein>
<dbReference type="InterPro" id="IPR050151">
    <property type="entry name" value="Class-I_Pyr_Nuc-Dis_Oxidored"/>
</dbReference>
<dbReference type="InterPro" id="IPR023753">
    <property type="entry name" value="FAD/NAD-binding_dom"/>
</dbReference>
<dbReference type="SUPFAM" id="SSF55424">
    <property type="entry name" value="FAD/NAD-linked reductases, dimerisation (C-terminal) domain"/>
    <property type="match status" value="1"/>
</dbReference>
<evidence type="ECO:0000256" key="4">
    <source>
        <dbReference type="ARBA" id="ARBA00022827"/>
    </source>
</evidence>
<keyword evidence="5" id="KW-0560">Oxidoreductase</keyword>
<dbReference type="PANTHER" id="PTHR22912:SF217">
    <property type="entry name" value="DIHYDROLIPOYL DEHYDROGENASE"/>
    <property type="match status" value="1"/>
</dbReference>
<evidence type="ECO:0008006" key="10">
    <source>
        <dbReference type="Google" id="ProtNLM"/>
    </source>
</evidence>
<dbReference type="PANTHER" id="PTHR22912">
    <property type="entry name" value="DISULFIDE OXIDOREDUCTASE"/>
    <property type="match status" value="1"/>
</dbReference>
<dbReference type="PRINTS" id="PR00368">
    <property type="entry name" value="FADPNR"/>
</dbReference>
<keyword evidence="6" id="KW-0520">NAD</keyword>
<keyword evidence="4" id="KW-0274">FAD</keyword>
<feature type="non-terminal residue" evidence="9">
    <location>
        <position position="1"/>
    </location>
</feature>
<dbReference type="PRINTS" id="PR00411">
    <property type="entry name" value="PNDRDTASEI"/>
</dbReference>
<feature type="domain" description="Pyridine nucleotide-disulphide oxidoreductase dimerisation" evidence="7">
    <location>
        <begin position="190"/>
        <end position="299"/>
    </location>
</feature>
<dbReference type="GO" id="GO:0050660">
    <property type="term" value="F:flavin adenine dinucleotide binding"/>
    <property type="evidence" value="ECO:0007669"/>
    <property type="project" value="TreeGrafter"/>
</dbReference>
<gene>
    <name evidence="9" type="ORF">METZ01_LOCUS147999</name>
</gene>
<keyword evidence="3" id="KW-0285">Flavoprotein</keyword>
<dbReference type="Pfam" id="PF07992">
    <property type="entry name" value="Pyr_redox_2"/>
    <property type="match status" value="1"/>
</dbReference>
<dbReference type="GO" id="GO:0006103">
    <property type="term" value="P:2-oxoglutarate metabolic process"/>
    <property type="evidence" value="ECO:0007669"/>
    <property type="project" value="TreeGrafter"/>
</dbReference>
<evidence type="ECO:0000256" key="6">
    <source>
        <dbReference type="ARBA" id="ARBA00023027"/>
    </source>
</evidence>
<dbReference type="GO" id="GO:0004148">
    <property type="term" value="F:dihydrolipoyl dehydrogenase (NADH) activity"/>
    <property type="evidence" value="ECO:0007669"/>
    <property type="project" value="TreeGrafter"/>
</dbReference>
<dbReference type="InterPro" id="IPR004099">
    <property type="entry name" value="Pyr_nucl-diS_OxRdtase_dimer"/>
</dbReference>
<comment type="similarity">
    <text evidence="2">Belongs to the class-I pyridine nucleotide-disulfide oxidoreductase family.</text>
</comment>
<feature type="domain" description="FAD/NAD(P)-binding" evidence="8">
    <location>
        <begin position="5"/>
        <end position="170"/>
    </location>
</feature>
<dbReference type="InterPro" id="IPR016156">
    <property type="entry name" value="FAD/NAD-linked_Rdtase_dimer_sf"/>
</dbReference>
<dbReference type="AlphaFoldDB" id="A0A382A0U3"/>
<evidence type="ECO:0000256" key="3">
    <source>
        <dbReference type="ARBA" id="ARBA00022630"/>
    </source>
</evidence>
<evidence type="ECO:0000313" key="9">
    <source>
        <dbReference type="EMBL" id="SVA95145.1"/>
    </source>
</evidence>
<evidence type="ECO:0000256" key="1">
    <source>
        <dbReference type="ARBA" id="ARBA00001974"/>
    </source>
</evidence>
<dbReference type="Pfam" id="PF02852">
    <property type="entry name" value="Pyr_redox_dim"/>
    <property type="match status" value="1"/>
</dbReference>
<organism evidence="9">
    <name type="scientific">marine metagenome</name>
    <dbReference type="NCBI Taxonomy" id="408172"/>
    <lineage>
        <taxon>unclassified sequences</taxon>
        <taxon>metagenomes</taxon>
        <taxon>ecological metagenomes</taxon>
    </lineage>
</organism>
<sequence length="309" mass="32980">DHNVVITSRDALEMKEIPNRVVVIGGGATGAEFSHIYRSYGSEVTIVELMDRIIPNEDQEISETLDKSFRDQGIESRTSASVEAIEINGDIATVKISENGSNSEIECDKVLVAVGVQGNTDGIGLEQVGVATDRTFITVGENLETNVSCVYAIGDVTGRMLLAHVASAQAITAIEYIAGLNPPRIDYSLMPRAIYCKPQVASFGLTESQARDQGINIKVGKFPFTASGKAIALGETDGMVKLVVDEEIGEIIGAHMIGAEVTELLGELSITKMLEGTATELGWLVHPHPTISEMIKEAALDTVGEAIHV</sequence>
<dbReference type="SUPFAM" id="SSF51905">
    <property type="entry name" value="FAD/NAD(P)-binding domain"/>
    <property type="match status" value="1"/>
</dbReference>